<sequence>MLSLLTLGECMLELQAPRAVGNENENQAAGINGDLVHSFAGDTYNTAVYAKRQVPSLNVGFGSVIGRDPFSIKMRKTCESHELDVSLLSVTDSANLGIYAVTTDSIGEKQFFYWRKGSAATQICTLFEAAEWQDSKVGVIYFSGITLAILTASNRDIFLQSLAEKQKQGARIAFDPNYRARLWESEAVAKQYIEEAYRLSDIAFPGLEDHNTMYGHNSYEEINQFLASFNIPEQIIKCDDQGVYICIDNQLDCHEAFKPAPKQVDTTAAGDSFAGSYLASRLAGESAATSVKNATDVAREVVQHRGAII</sequence>
<evidence type="ECO:0000313" key="5">
    <source>
        <dbReference type="EMBL" id="MDT0596071.1"/>
    </source>
</evidence>
<accession>A0ABU2ZTV6</accession>
<dbReference type="EMBL" id="JAVRHX010000005">
    <property type="protein sequence ID" value="MDT0596071.1"/>
    <property type="molecule type" value="Genomic_DNA"/>
</dbReference>
<keyword evidence="3 5" id="KW-0418">Kinase</keyword>
<gene>
    <name evidence="5" type="ORF">RM552_14550</name>
</gene>
<dbReference type="RefSeq" id="WP_311369598.1">
    <property type="nucleotide sequence ID" value="NZ_JAVRHX010000005.1"/>
</dbReference>
<reference evidence="5 6" key="1">
    <citation type="submission" date="2023-09" db="EMBL/GenBank/DDBJ databases">
        <authorList>
            <person name="Rey-Velasco X."/>
        </authorList>
    </citation>
    <scope>NUCLEOTIDE SEQUENCE [LARGE SCALE GENOMIC DNA]</scope>
    <source>
        <strain evidence="5 6">P117</strain>
    </source>
</reference>
<proteinExistence type="inferred from homology"/>
<comment type="similarity">
    <text evidence="1">Belongs to the carbohydrate kinase PfkB family.</text>
</comment>
<dbReference type="InterPro" id="IPR029056">
    <property type="entry name" value="Ribokinase-like"/>
</dbReference>
<keyword evidence="6" id="KW-1185">Reference proteome</keyword>
<dbReference type="CDD" id="cd01166">
    <property type="entry name" value="KdgK"/>
    <property type="match status" value="1"/>
</dbReference>
<dbReference type="GO" id="GO:0016301">
    <property type="term" value="F:kinase activity"/>
    <property type="evidence" value="ECO:0007669"/>
    <property type="project" value="UniProtKB-KW"/>
</dbReference>
<comment type="caution">
    <text evidence="5">The sequence shown here is derived from an EMBL/GenBank/DDBJ whole genome shotgun (WGS) entry which is preliminary data.</text>
</comment>
<evidence type="ECO:0000313" key="6">
    <source>
        <dbReference type="Proteomes" id="UP001253545"/>
    </source>
</evidence>
<dbReference type="SUPFAM" id="SSF53613">
    <property type="entry name" value="Ribokinase-like"/>
    <property type="match status" value="1"/>
</dbReference>
<feature type="domain" description="Carbohydrate kinase PfkB" evidence="4">
    <location>
        <begin position="3"/>
        <end position="308"/>
    </location>
</feature>
<dbReference type="InterPro" id="IPR011611">
    <property type="entry name" value="PfkB_dom"/>
</dbReference>
<evidence type="ECO:0000256" key="1">
    <source>
        <dbReference type="ARBA" id="ARBA00010688"/>
    </source>
</evidence>
<evidence type="ECO:0000259" key="4">
    <source>
        <dbReference type="Pfam" id="PF00294"/>
    </source>
</evidence>
<protein>
    <submittedName>
        <fullName evidence="5">Sugar kinase</fullName>
    </submittedName>
</protein>
<dbReference type="InterPro" id="IPR050306">
    <property type="entry name" value="PfkB_Carbo_kinase"/>
</dbReference>
<dbReference type="Proteomes" id="UP001253545">
    <property type="component" value="Unassembled WGS sequence"/>
</dbReference>
<name>A0ABU2ZTV6_9ALTE</name>
<dbReference type="Gene3D" id="3.40.1190.20">
    <property type="match status" value="1"/>
</dbReference>
<keyword evidence="2" id="KW-0808">Transferase</keyword>
<dbReference type="Pfam" id="PF00294">
    <property type="entry name" value="PfkB"/>
    <property type="match status" value="1"/>
</dbReference>
<evidence type="ECO:0000256" key="3">
    <source>
        <dbReference type="ARBA" id="ARBA00022777"/>
    </source>
</evidence>
<organism evidence="5 6">
    <name type="scientific">Glaciecola petra</name>
    <dbReference type="NCBI Taxonomy" id="3075602"/>
    <lineage>
        <taxon>Bacteria</taxon>
        <taxon>Pseudomonadati</taxon>
        <taxon>Pseudomonadota</taxon>
        <taxon>Gammaproteobacteria</taxon>
        <taxon>Alteromonadales</taxon>
        <taxon>Alteromonadaceae</taxon>
        <taxon>Glaciecola</taxon>
    </lineage>
</organism>
<dbReference type="PANTHER" id="PTHR43085:SF15">
    <property type="entry name" value="2-DEHYDRO-3-DEOXYGLUCONOKINASE"/>
    <property type="match status" value="1"/>
</dbReference>
<evidence type="ECO:0000256" key="2">
    <source>
        <dbReference type="ARBA" id="ARBA00022679"/>
    </source>
</evidence>
<dbReference type="PANTHER" id="PTHR43085">
    <property type="entry name" value="HEXOKINASE FAMILY MEMBER"/>
    <property type="match status" value="1"/>
</dbReference>